<evidence type="ECO:0000313" key="2">
    <source>
        <dbReference type="EMBL" id="GFO21337.1"/>
    </source>
</evidence>
<dbReference type="Proteomes" id="UP000735302">
    <property type="component" value="Unassembled WGS sequence"/>
</dbReference>
<sequence length="179" mass="19733">MTSNYQRLPTYRDDDGGLTRRWQGGSTTRSTSACRSVPIHRTIVAQWIRNAPVGLKGIFCRGFKSRHRRPSLTRPESLKSSCCGRAIHTNIKTRGNIQLDSQLCSESSKKWCYTILVTSEVERFSWGFGGTVASGSALKSAGSVLSRVRALPSAPWPDGGRESLRSPCYGLAKTNKNQP</sequence>
<dbReference type="EMBL" id="BLXT01005252">
    <property type="protein sequence ID" value="GFO21337.1"/>
    <property type="molecule type" value="Genomic_DNA"/>
</dbReference>
<gene>
    <name evidence="2" type="ORF">PoB_004784200</name>
</gene>
<name>A0AAV4BPP0_9GAST</name>
<evidence type="ECO:0000313" key="3">
    <source>
        <dbReference type="Proteomes" id="UP000735302"/>
    </source>
</evidence>
<keyword evidence="3" id="KW-1185">Reference proteome</keyword>
<evidence type="ECO:0000256" key="1">
    <source>
        <dbReference type="SAM" id="MobiDB-lite"/>
    </source>
</evidence>
<dbReference type="AlphaFoldDB" id="A0AAV4BPP0"/>
<protein>
    <submittedName>
        <fullName evidence="2">Uncharacterized protein</fullName>
    </submittedName>
</protein>
<feature type="region of interest" description="Disordered" evidence="1">
    <location>
        <begin position="1"/>
        <end position="31"/>
    </location>
</feature>
<organism evidence="2 3">
    <name type="scientific">Plakobranchus ocellatus</name>
    <dbReference type="NCBI Taxonomy" id="259542"/>
    <lineage>
        <taxon>Eukaryota</taxon>
        <taxon>Metazoa</taxon>
        <taxon>Spiralia</taxon>
        <taxon>Lophotrochozoa</taxon>
        <taxon>Mollusca</taxon>
        <taxon>Gastropoda</taxon>
        <taxon>Heterobranchia</taxon>
        <taxon>Euthyneura</taxon>
        <taxon>Panpulmonata</taxon>
        <taxon>Sacoglossa</taxon>
        <taxon>Placobranchoidea</taxon>
        <taxon>Plakobranchidae</taxon>
        <taxon>Plakobranchus</taxon>
    </lineage>
</organism>
<proteinExistence type="predicted"/>
<feature type="region of interest" description="Disordered" evidence="1">
    <location>
        <begin position="155"/>
        <end position="179"/>
    </location>
</feature>
<reference evidence="2 3" key="1">
    <citation type="journal article" date="2021" name="Elife">
        <title>Chloroplast acquisition without the gene transfer in kleptoplastic sea slugs, Plakobranchus ocellatus.</title>
        <authorList>
            <person name="Maeda T."/>
            <person name="Takahashi S."/>
            <person name="Yoshida T."/>
            <person name="Shimamura S."/>
            <person name="Takaki Y."/>
            <person name="Nagai Y."/>
            <person name="Toyoda A."/>
            <person name="Suzuki Y."/>
            <person name="Arimoto A."/>
            <person name="Ishii H."/>
            <person name="Satoh N."/>
            <person name="Nishiyama T."/>
            <person name="Hasebe M."/>
            <person name="Maruyama T."/>
            <person name="Minagawa J."/>
            <person name="Obokata J."/>
            <person name="Shigenobu S."/>
        </authorList>
    </citation>
    <scope>NUCLEOTIDE SEQUENCE [LARGE SCALE GENOMIC DNA]</scope>
</reference>
<accession>A0AAV4BPP0</accession>
<comment type="caution">
    <text evidence="2">The sequence shown here is derived from an EMBL/GenBank/DDBJ whole genome shotgun (WGS) entry which is preliminary data.</text>
</comment>